<evidence type="ECO:0000256" key="1">
    <source>
        <dbReference type="SAM" id="MobiDB-lite"/>
    </source>
</evidence>
<comment type="caution">
    <text evidence="2">The sequence shown here is derived from an EMBL/GenBank/DDBJ whole genome shotgun (WGS) entry which is preliminary data.</text>
</comment>
<gene>
    <name evidence="2" type="ORF">Daesc_001993</name>
</gene>
<proteinExistence type="predicted"/>
<accession>A0AAX6MW41</accession>
<reference evidence="2 3" key="1">
    <citation type="journal article" date="2024" name="Front Chem Biol">
        <title>Unveiling the potential of Daldinia eschscholtzii MFLUCC 19-0629 through bioactivity and bioinformatics studies for enhanced sustainable agriculture production.</title>
        <authorList>
            <person name="Brooks S."/>
            <person name="Weaver J.A."/>
            <person name="Klomchit A."/>
            <person name="Alharthi S.A."/>
            <person name="Onlamun T."/>
            <person name="Nurani R."/>
            <person name="Vong T.K."/>
            <person name="Alberti F."/>
            <person name="Greco C."/>
        </authorList>
    </citation>
    <scope>NUCLEOTIDE SEQUENCE [LARGE SCALE GENOMIC DNA]</scope>
    <source>
        <strain evidence="2">MFLUCC 19-0629</strain>
    </source>
</reference>
<organism evidence="2 3">
    <name type="scientific">Daldinia eschscholtzii</name>
    <dbReference type="NCBI Taxonomy" id="292717"/>
    <lineage>
        <taxon>Eukaryota</taxon>
        <taxon>Fungi</taxon>
        <taxon>Dikarya</taxon>
        <taxon>Ascomycota</taxon>
        <taxon>Pezizomycotina</taxon>
        <taxon>Sordariomycetes</taxon>
        <taxon>Xylariomycetidae</taxon>
        <taxon>Xylariales</taxon>
        <taxon>Hypoxylaceae</taxon>
        <taxon>Daldinia</taxon>
    </lineage>
</organism>
<feature type="region of interest" description="Disordered" evidence="1">
    <location>
        <begin position="1"/>
        <end position="74"/>
    </location>
</feature>
<feature type="compositionally biased region" description="Polar residues" evidence="1">
    <location>
        <begin position="43"/>
        <end position="71"/>
    </location>
</feature>
<name>A0AAX6MW41_9PEZI</name>
<evidence type="ECO:0000313" key="2">
    <source>
        <dbReference type="EMBL" id="KAK6956714.1"/>
    </source>
</evidence>
<protein>
    <submittedName>
        <fullName evidence="2">Uncharacterized protein</fullName>
    </submittedName>
</protein>
<keyword evidence="3" id="KW-1185">Reference proteome</keyword>
<dbReference type="AlphaFoldDB" id="A0AAX6MW41"/>
<evidence type="ECO:0000313" key="3">
    <source>
        <dbReference type="Proteomes" id="UP001369815"/>
    </source>
</evidence>
<dbReference type="Proteomes" id="UP001369815">
    <property type="component" value="Unassembled WGS sequence"/>
</dbReference>
<dbReference type="EMBL" id="JBANMG010000002">
    <property type="protein sequence ID" value="KAK6956714.1"/>
    <property type="molecule type" value="Genomic_DNA"/>
</dbReference>
<sequence>MAVSKVGTVEMDHIEMASPRETVADHLRPEIQSTGAERDPDDTTPSSEAVFTPTARTNPTIQTHNGGSSSEIHGDSIFNEQRRTQQFPVSPVSIASRISQVSPISPVMHQHGLFHMASQDAPGMSAGSSMVDQSSNLAAEAMVTDGYRYRTQPGIPSLPAYSPSQTRGQFMDGHGNESNEMRLSDYVKGETRAQNMKDSGLGM</sequence>